<name>A0A8S5UVB7_9CAUD</name>
<organism evidence="1">
    <name type="scientific">Siphoviridae sp. ctwfx1</name>
    <dbReference type="NCBI Taxonomy" id="2825732"/>
    <lineage>
        <taxon>Viruses</taxon>
        <taxon>Duplodnaviria</taxon>
        <taxon>Heunggongvirae</taxon>
        <taxon>Uroviricota</taxon>
        <taxon>Caudoviricetes</taxon>
    </lineage>
</organism>
<accession>A0A8S5UVB7</accession>
<proteinExistence type="predicted"/>
<reference evidence="1" key="1">
    <citation type="journal article" date="2021" name="Proc. Natl. Acad. Sci. U.S.A.">
        <title>A Catalog of Tens of Thousands of Viruses from Human Metagenomes Reveals Hidden Associations with Chronic Diseases.</title>
        <authorList>
            <person name="Tisza M.J."/>
            <person name="Buck C.B."/>
        </authorList>
    </citation>
    <scope>NUCLEOTIDE SEQUENCE</scope>
    <source>
        <strain evidence="1">Ctwfx1</strain>
    </source>
</reference>
<dbReference type="EMBL" id="BK016147">
    <property type="protein sequence ID" value="DAF98421.1"/>
    <property type="molecule type" value="Genomic_DNA"/>
</dbReference>
<sequence>MTDMERRTFCAALSRYGAQAQITMAFEEMAAVPAPIILFLYIINPKIILFGGLSLWRALQFFIPTLILRVNLNLYFVCVCL</sequence>
<evidence type="ECO:0000313" key="1">
    <source>
        <dbReference type="EMBL" id="DAF98421.1"/>
    </source>
</evidence>
<protein>
    <submittedName>
        <fullName evidence="1">Uncharacterized protein</fullName>
    </submittedName>
</protein>